<reference evidence="3 4" key="1">
    <citation type="journal article" date="2019" name="Int. J. Syst. Evol. Microbiol.">
        <title>Lactobacillus salitolerans sp. nov., a novel lactic acid bacterium isolated from spent mushroom substrates.</title>
        <authorList>
            <person name="Tohno M."/>
            <person name="Tanizawa Y."/>
            <person name="Kojima Y."/>
            <person name="Sakamoto M."/>
            <person name="Nakamura Y."/>
            <person name="Ohkuma M."/>
            <person name="Kobayashi H."/>
        </authorList>
    </citation>
    <scope>NUCLEOTIDE SEQUENCE [LARGE SCALE GENOMIC DNA]</scope>
    <source>
        <strain evidence="3 4">YK43</strain>
    </source>
</reference>
<dbReference type="RefSeq" id="WP_124975609.1">
    <property type="nucleotide sequence ID" value="NZ_BFFP01000009.1"/>
</dbReference>
<feature type="transmembrane region" description="Helical" evidence="1">
    <location>
        <begin position="12"/>
        <end position="31"/>
    </location>
</feature>
<feature type="transmembrane region" description="Helical" evidence="1">
    <location>
        <begin position="131"/>
        <end position="149"/>
    </location>
</feature>
<dbReference type="Proteomes" id="UP000286848">
    <property type="component" value="Unassembled WGS sequence"/>
</dbReference>
<organism evidence="3 4">
    <name type="scientific">Ligilactobacillus salitolerans</name>
    <dbReference type="NCBI Taxonomy" id="1808352"/>
    <lineage>
        <taxon>Bacteria</taxon>
        <taxon>Bacillati</taxon>
        <taxon>Bacillota</taxon>
        <taxon>Bacilli</taxon>
        <taxon>Lactobacillales</taxon>
        <taxon>Lactobacillaceae</taxon>
        <taxon>Ligilactobacillus</taxon>
    </lineage>
</organism>
<feature type="transmembrane region" description="Helical" evidence="1">
    <location>
        <begin position="96"/>
        <end position="116"/>
    </location>
</feature>
<keyword evidence="1" id="KW-1133">Transmembrane helix</keyword>
<dbReference type="InterPro" id="IPR053150">
    <property type="entry name" value="Teicoplanin_resist-assoc"/>
</dbReference>
<dbReference type="OrthoDB" id="2247368at2"/>
<evidence type="ECO:0000313" key="3">
    <source>
        <dbReference type="EMBL" id="GBG94315.1"/>
    </source>
</evidence>
<dbReference type="Pfam" id="PF04892">
    <property type="entry name" value="VanZ"/>
    <property type="match status" value="1"/>
</dbReference>
<comment type="caution">
    <text evidence="3">The sequence shown here is derived from an EMBL/GenBank/DDBJ whole genome shotgun (WGS) entry which is preliminary data.</text>
</comment>
<keyword evidence="1" id="KW-0812">Transmembrane</keyword>
<dbReference type="PANTHER" id="PTHR36834:SF2">
    <property type="entry name" value="MEMBRANE PROTEIN"/>
    <property type="match status" value="1"/>
</dbReference>
<name>A0A401IS40_9LACO</name>
<feature type="domain" description="VanZ-like" evidence="2">
    <location>
        <begin position="23"/>
        <end position="148"/>
    </location>
</feature>
<dbReference type="AlphaFoldDB" id="A0A401IS40"/>
<dbReference type="EMBL" id="BFFP01000009">
    <property type="protein sequence ID" value="GBG94315.1"/>
    <property type="molecule type" value="Genomic_DNA"/>
</dbReference>
<dbReference type="InterPro" id="IPR006976">
    <property type="entry name" value="VanZ-like"/>
</dbReference>
<gene>
    <name evidence="3" type="primary">vanZ</name>
    <name evidence="3" type="ORF">LFYK43_07740</name>
</gene>
<protein>
    <submittedName>
        <fullName evidence="3">Glycopeptide antibiotics resistance protein</fullName>
    </submittedName>
</protein>
<dbReference type="PANTHER" id="PTHR36834">
    <property type="entry name" value="MEMBRANE PROTEIN-RELATED"/>
    <property type="match status" value="1"/>
</dbReference>
<keyword evidence="1" id="KW-0472">Membrane</keyword>
<evidence type="ECO:0000259" key="2">
    <source>
        <dbReference type="Pfam" id="PF04892"/>
    </source>
</evidence>
<sequence>MLKTLDLKYSKFVQLIATLLFGSYILCVLYLCFYPQTADLSTAATGRVTFHVLGQAPVILEPFTEFYDISFYLNILMTIPAGCFIILLFQKYLGRAELLVISIGIGAMIEGTQFLLDNLGLMTRFVDINDVIANMAGVLMGYLLAELFGRTARYFLK</sequence>
<evidence type="ECO:0000313" key="4">
    <source>
        <dbReference type="Proteomes" id="UP000286848"/>
    </source>
</evidence>
<evidence type="ECO:0000256" key="1">
    <source>
        <dbReference type="SAM" id="Phobius"/>
    </source>
</evidence>
<proteinExistence type="predicted"/>
<feature type="transmembrane region" description="Helical" evidence="1">
    <location>
        <begin position="69"/>
        <end position="89"/>
    </location>
</feature>
<keyword evidence="4" id="KW-1185">Reference proteome</keyword>
<accession>A0A401IS40</accession>